<keyword evidence="2" id="KW-1185">Reference proteome</keyword>
<accession>A0ACD3RPX3</accession>
<evidence type="ECO:0000313" key="2">
    <source>
        <dbReference type="Proteomes" id="UP000793456"/>
    </source>
</evidence>
<name>A0ACD3RPX3_LARCR</name>
<reference evidence="1" key="1">
    <citation type="submission" date="2018-11" db="EMBL/GenBank/DDBJ databases">
        <title>The sequence and de novo assembly of Larimichthys crocea genome using PacBio and Hi-C technologies.</title>
        <authorList>
            <person name="Xu P."/>
            <person name="Chen B."/>
            <person name="Zhou Z."/>
            <person name="Ke Q."/>
            <person name="Wu Y."/>
            <person name="Bai H."/>
            <person name="Pu F."/>
        </authorList>
    </citation>
    <scope>NUCLEOTIDE SEQUENCE</scope>
    <source>
        <tissue evidence="1">Muscle</tissue>
    </source>
</reference>
<protein>
    <submittedName>
        <fullName evidence="1">Uncharacterized protein</fullName>
    </submittedName>
</protein>
<dbReference type="EMBL" id="CM011677">
    <property type="protein sequence ID" value="TMS20734.1"/>
    <property type="molecule type" value="Genomic_DNA"/>
</dbReference>
<dbReference type="Proteomes" id="UP000793456">
    <property type="component" value="Chromosome IV"/>
</dbReference>
<proteinExistence type="predicted"/>
<evidence type="ECO:0000313" key="1">
    <source>
        <dbReference type="EMBL" id="TMS20734.1"/>
    </source>
</evidence>
<comment type="caution">
    <text evidence="1">The sequence shown here is derived from an EMBL/GenBank/DDBJ whole genome shotgun (WGS) entry which is preliminary data.</text>
</comment>
<gene>
    <name evidence="1" type="ORF">E3U43_007227</name>
</gene>
<sequence>MCAARFSGCLNGCAEEAAAGGGGGGGAAAGAPGPVTASRMLDWTEAGPRILHSLEMGTVMTIFYQKKSQRPERRTFQIKQDMRQIVWSRNPDKIEGELDIREIRELRLGKGSRDFERYPEEARKLDAAHCFIVLYGLEFRLRTLSVAAFSEEEVNMWITGLNWLMNDTQRAPAPQQIDRWLRKQFEVMDRSHEGSITVKDVKTLLPQVNYRVPNMRFLKDKLQEVEARSDLSYPNFAQLYRTLMFDAQKTIIEQLELSFPLRNVDRPELCQISLYDFQKFLQMDQKVLSKSTSTTHNCSLKLCSLLYPDRLRTPGQSDLSRVREFLMGYMRGGPQPEPMLQLDEFLTFLFSKENSIYDPRLSTVVPDDMKRPLSQYWISSSHNTYLTGDQFSSESSLEAYARCLRMGCRCIELDCWDGPDDLPIIYHGHTLTSKIKFLDVLHTIKEHAFVTSEYPVILSIEDHCSVVQQRNMATHFKKVFGDLLLTKPVDNNAEELPSPHQLRRKILIKHKKLVEGTLYEEVSSASYSENDISNSLKNGILYLEDPIDHTWTPHYFVLTSNKIYYSEETSHYQTADEEEEDEAKEECNNNEQHCAERWFHGKLGGGRDGRQVAEKLLQEYCEGGAKDGTFLVRESETFVGDYTLSFWRSGRVQHCRIHSRQESGSTRFYLTDNLVFDSLYRLICHYRDTPLRCNEFEMRLGSPVPQPNAHESREWYHSSLSRVQAEHMLMRVPRDGAFLVRKRSEHNSYAISFSYYEKHPLYRKMRLRYPINEDTLDRMGTTELDYGALYEVRTPHFYVEANKMPTARCTVKALYDYRAQREDELCFPKQALILNVDKQEGGWWRGDYGGKKQLWFPANYVEEVPSSPTREIDEVSTENSPLGTFLKGFIDVPTCHVGESHRQTETLDVAADSLEDLTCWVNKIREATQNADARMQEEKQMERRKKIAVELSELVVYCRPVPFNEDKIGTERACYRDMSSFPETKAEKFATRGRGKRFLQYNRRQLSRVYPRGQRLDSSNYDPLPMWLCGSQLVALNFQTPDKPMQLNQALFMLGGGSGYVPQPDIMRDDAFDPFDKDTLHVEPITIQLQVLGARHLPKNGRSIVCPFVEVEICGADYDSCKCKTDVVADNGLNPVWVQKQFVFDIHNPTFSFLRFTVYEEDMFSDPNFLAQATYPVRPLRTGYRSVPLKNSYSEELELASLLVHIEIVNAKEEDDENLYMSIQRLRDRTSELSTQVSLLERSGSGDLSYQQSLEELRAAQDQLSELVEARNRRLVEKKRREKLRQQVAAKRS</sequence>
<organism evidence="1 2">
    <name type="scientific">Larimichthys crocea</name>
    <name type="common">Large yellow croaker</name>
    <name type="synonym">Pseudosciaena crocea</name>
    <dbReference type="NCBI Taxonomy" id="215358"/>
    <lineage>
        <taxon>Eukaryota</taxon>
        <taxon>Metazoa</taxon>
        <taxon>Chordata</taxon>
        <taxon>Craniata</taxon>
        <taxon>Vertebrata</taxon>
        <taxon>Euteleostomi</taxon>
        <taxon>Actinopterygii</taxon>
        <taxon>Neopterygii</taxon>
        <taxon>Teleostei</taxon>
        <taxon>Neoteleostei</taxon>
        <taxon>Acanthomorphata</taxon>
        <taxon>Eupercaria</taxon>
        <taxon>Sciaenidae</taxon>
        <taxon>Larimichthys</taxon>
    </lineage>
</organism>